<feature type="domain" description="Ubiquitin-like protease family profile" evidence="4">
    <location>
        <begin position="478"/>
        <end position="659"/>
    </location>
</feature>
<dbReference type="Pfam" id="PF02902">
    <property type="entry name" value="Peptidase_C48"/>
    <property type="match status" value="1"/>
</dbReference>
<comment type="similarity">
    <text evidence="1">Belongs to the peptidase C48 family.</text>
</comment>
<evidence type="ECO:0000259" key="4">
    <source>
        <dbReference type="PROSITE" id="PS50600"/>
    </source>
</evidence>
<sequence>MKLNVKMKQSFEIRCSSNRLSALVATFSEEKRKAVQEIGFGSLINNNLCGIRKDLCIWLVQKFDPLTTSIDLHGKVFKISSKDVERLMGLIDSGSSVELIKPTPDMEDMMKKHCTSEQRISIAQLNKRLSKATVANDDFKIRFTLFVIGTILCPGLSGKLPASYLHLLKNVDSIRQKNWASWTFSSLIESVHRYKRYEQQKSGRQRISGCILLLQLFYMDVVWFGKPLVDRSVMAIFAWGEVEVQNFMRLLQGRGGVGSRVNVREVDDKVCNEPRVSKSLNIENVEEHQMKADLSCMKGDLSCMQEDISWIEGAIEGLISNSSGIPKSPHGNSFGNKHGLEVANGNALLHPHSPIVEVQNQANIEEKHIVCVNSNNSSLFNDEQLQNFDMNALKLKENNKVSGVCVSVKQTQTLKERKPCLYMQSPFDKVIQGWVECQYHACLLSFPTPSKEGDLKIVHYIFDCNLDHSEVLVKTEYAYFTRGPISTLRPETWLDGDVICLAIEILTYKERQKKNVNIRRWYLPTHYQQMALRKNPDVARFAQTWQLKKRYMGSLKQCEKIFIPIYDESGHWYLLIVCVKEAIAEIWDPLPNRRRRNYREENARQILRSLDIVFADEIDCVFHQSKRFEDFNLEIPENLPKQPNGYDCGIFVIKYMEDSCIANDLNHLNNSVEERLRLVLQLVCVDFNMEYIRLMSKAEKHYEAISKLAPTRVASDSGWPSKRRKKSAK</sequence>
<keyword evidence="3" id="KW-0378">Hydrolase</keyword>
<gene>
    <name evidence="6 7 8" type="primary">LOC107413262</name>
</gene>
<dbReference type="Proteomes" id="UP001652623">
    <property type="component" value="Chromosome 8"/>
</dbReference>
<evidence type="ECO:0000256" key="3">
    <source>
        <dbReference type="ARBA" id="ARBA00022801"/>
    </source>
</evidence>
<keyword evidence="2" id="KW-0645">Protease</keyword>
<evidence type="ECO:0000256" key="1">
    <source>
        <dbReference type="ARBA" id="ARBA00005234"/>
    </source>
</evidence>
<dbReference type="InterPro" id="IPR038765">
    <property type="entry name" value="Papain-like_cys_pep_sf"/>
</dbReference>
<dbReference type="RefSeq" id="XP_048326881.2">
    <property type="nucleotide sequence ID" value="XM_048470924.2"/>
</dbReference>
<evidence type="ECO:0000313" key="5">
    <source>
        <dbReference type="Proteomes" id="UP001652623"/>
    </source>
</evidence>
<evidence type="ECO:0000313" key="6">
    <source>
        <dbReference type="RefSeq" id="XP_048326880.2"/>
    </source>
</evidence>
<dbReference type="RefSeq" id="XP_048326880.2">
    <property type="nucleotide sequence ID" value="XM_048470923.2"/>
</dbReference>
<evidence type="ECO:0000313" key="7">
    <source>
        <dbReference type="RefSeq" id="XP_048326881.2"/>
    </source>
</evidence>
<dbReference type="GeneID" id="107413262"/>
<dbReference type="InterPro" id="IPR003653">
    <property type="entry name" value="Peptidase_C48_C"/>
</dbReference>
<dbReference type="SUPFAM" id="SSF54001">
    <property type="entry name" value="Cysteine proteinases"/>
    <property type="match status" value="1"/>
</dbReference>
<dbReference type="PROSITE" id="PS50600">
    <property type="entry name" value="ULP_PROTEASE"/>
    <property type="match status" value="1"/>
</dbReference>
<dbReference type="PANTHER" id="PTHR34835:SF78">
    <property type="entry name" value="AMINOTRANSFERASE-LIKE PLANT MOBILE DOMAIN-CONTAINING PROTEIN"/>
    <property type="match status" value="1"/>
</dbReference>
<dbReference type="RefSeq" id="XP_048326883.2">
    <property type="nucleotide sequence ID" value="XM_048470926.2"/>
</dbReference>
<reference evidence="6 7" key="1">
    <citation type="submission" date="2025-05" db="UniProtKB">
        <authorList>
            <consortium name="RefSeq"/>
        </authorList>
    </citation>
    <scope>IDENTIFICATION</scope>
    <source>
        <tissue evidence="6 7">Seedling</tissue>
    </source>
</reference>
<name>A0ABM3IEQ3_ZIZJJ</name>
<dbReference type="PANTHER" id="PTHR34835">
    <property type="entry name" value="OS07G0283600 PROTEIN-RELATED"/>
    <property type="match status" value="1"/>
</dbReference>
<evidence type="ECO:0000256" key="2">
    <source>
        <dbReference type="ARBA" id="ARBA00022670"/>
    </source>
</evidence>
<dbReference type="Gene3D" id="3.40.395.10">
    <property type="entry name" value="Adenoviral Proteinase, Chain A"/>
    <property type="match status" value="1"/>
</dbReference>
<accession>A0ABM3IEQ3</accession>
<proteinExistence type="inferred from homology"/>
<organism evidence="5 6">
    <name type="scientific">Ziziphus jujuba</name>
    <name type="common">Chinese jujube</name>
    <name type="synonym">Ziziphus sativa</name>
    <dbReference type="NCBI Taxonomy" id="326968"/>
    <lineage>
        <taxon>Eukaryota</taxon>
        <taxon>Viridiplantae</taxon>
        <taxon>Streptophyta</taxon>
        <taxon>Embryophyta</taxon>
        <taxon>Tracheophyta</taxon>
        <taxon>Spermatophyta</taxon>
        <taxon>Magnoliopsida</taxon>
        <taxon>eudicotyledons</taxon>
        <taxon>Gunneridae</taxon>
        <taxon>Pentapetalae</taxon>
        <taxon>rosids</taxon>
        <taxon>fabids</taxon>
        <taxon>Rosales</taxon>
        <taxon>Rhamnaceae</taxon>
        <taxon>Paliureae</taxon>
        <taxon>Ziziphus</taxon>
    </lineage>
</organism>
<protein>
    <submittedName>
        <fullName evidence="6 7">Uncharacterized protein LOC107413262 isoform X1</fullName>
    </submittedName>
</protein>
<keyword evidence="5" id="KW-1185">Reference proteome</keyword>
<evidence type="ECO:0000313" key="8">
    <source>
        <dbReference type="RefSeq" id="XP_048326883.2"/>
    </source>
</evidence>